<dbReference type="Gene3D" id="1.50.10.20">
    <property type="match status" value="1"/>
</dbReference>
<keyword evidence="2" id="KW-1185">Reference proteome</keyword>
<organism evidence="1 2">
    <name type="scientific">Vibrio ziniensis</name>
    <dbReference type="NCBI Taxonomy" id="2711221"/>
    <lineage>
        <taxon>Bacteria</taxon>
        <taxon>Pseudomonadati</taxon>
        <taxon>Pseudomonadota</taxon>
        <taxon>Gammaproteobacteria</taxon>
        <taxon>Vibrionales</taxon>
        <taxon>Vibrionaceae</taxon>
        <taxon>Vibrio</taxon>
    </lineage>
</organism>
<dbReference type="InterPro" id="IPR012669">
    <property type="entry name" value="Pectate_lyase"/>
</dbReference>
<gene>
    <name evidence="1" type="primary">pelA</name>
    <name evidence="1" type="ORF">G5S32_21365</name>
</gene>
<dbReference type="GO" id="GO:0030570">
    <property type="term" value="F:pectate lyase activity"/>
    <property type="evidence" value="ECO:0007669"/>
    <property type="project" value="UniProtKB-EC"/>
</dbReference>
<protein>
    <submittedName>
        <fullName evidence="1">Pectate lyase</fullName>
        <ecNumber evidence="1">4.2.2.2</ecNumber>
    </submittedName>
</protein>
<reference evidence="1 2" key="1">
    <citation type="submission" date="2020-02" db="EMBL/GenBank/DDBJ databases">
        <title>A complete genome of a marine bacterium Vibrio sp. ZWAL4003 isolated from the mangrove sediment with the ability to degrade polysaccharides.</title>
        <authorList>
            <person name="Wu J."/>
            <person name="Qu W."/>
            <person name="Zeng R."/>
        </authorList>
    </citation>
    <scope>NUCLEOTIDE SEQUENCE [LARGE SCALE GENOMIC DNA]</scope>
    <source>
        <strain evidence="1 2">ZWAL4003</strain>
    </source>
</reference>
<dbReference type="Proteomes" id="UP000503003">
    <property type="component" value="Chromosome 2"/>
</dbReference>
<dbReference type="EC" id="4.2.2.2" evidence="1"/>
<sequence length="365" mass="42331">MLSTLTIIGCTSLPAQNWQTISVSDFADSIHHARMKFEKENPPYELYQQDQITFIADNILAGQLDDGGWSKNKDWLRVYDANEIFLLKQGRSTLDNRTTWSQIEYLAKVHEQTQQKQYADAAIRGIEYLISEQRESGGWRGYDIEAITYNDGVMVGVLQTLKSILDNRTQYSFVDQNLFKRVQSAYNKGVDCVLKTQIIIDGQLTAWAQQYDHKSLKPIWARSFEPPALSSSESVAVTRFLMSIDEPSTEIQNAVVSAVTWLDKVKIPDIKLEKVPAPAINFNYHWSNFDYEVVEEKGAKPIWARYYDLEHQQAIFCTRQSIITSNYKDLSRERRTGYGWYGYYANRLIEKDFPKWEARWHGDQK</sequence>
<dbReference type="SUPFAM" id="SSF81853">
    <property type="entry name" value="Family 10 polysaccharide lyase"/>
    <property type="match status" value="1"/>
</dbReference>
<name>A0A6G7CQY0_9VIBR</name>
<dbReference type="NCBIfam" id="TIGR02474">
    <property type="entry name" value="pec_lyase"/>
    <property type="match status" value="1"/>
</dbReference>
<evidence type="ECO:0000313" key="2">
    <source>
        <dbReference type="Proteomes" id="UP000503003"/>
    </source>
</evidence>
<accession>A0A6G7CQY0</accession>
<evidence type="ECO:0000313" key="1">
    <source>
        <dbReference type="EMBL" id="QIH44490.1"/>
    </source>
</evidence>
<dbReference type="AlphaFoldDB" id="A0A6G7CQY0"/>
<dbReference type="Pfam" id="PF09492">
    <property type="entry name" value="Pec_lyase"/>
    <property type="match status" value="1"/>
</dbReference>
<dbReference type="EMBL" id="CP049332">
    <property type="protein sequence ID" value="QIH44490.1"/>
    <property type="molecule type" value="Genomic_DNA"/>
</dbReference>
<dbReference type="KEGG" id="vzi:G5S32_21365"/>
<proteinExistence type="predicted"/>
<dbReference type="RefSeq" id="WP_165314142.1">
    <property type="nucleotide sequence ID" value="NZ_CP049332.1"/>
</dbReference>
<keyword evidence="1" id="KW-0456">Lyase</keyword>